<organism evidence="1 2">
    <name type="scientific">Schizophyllum amplum</name>
    <dbReference type="NCBI Taxonomy" id="97359"/>
    <lineage>
        <taxon>Eukaryota</taxon>
        <taxon>Fungi</taxon>
        <taxon>Dikarya</taxon>
        <taxon>Basidiomycota</taxon>
        <taxon>Agaricomycotina</taxon>
        <taxon>Agaricomycetes</taxon>
        <taxon>Agaricomycetidae</taxon>
        <taxon>Agaricales</taxon>
        <taxon>Schizophyllaceae</taxon>
        <taxon>Schizophyllum</taxon>
    </lineage>
</organism>
<dbReference type="Proteomes" id="UP000320762">
    <property type="component" value="Unassembled WGS sequence"/>
</dbReference>
<name>A0A550CHX1_9AGAR</name>
<keyword evidence="2" id="KW-1185">Reference proteome</keyword>
<proteinExistence type="predicted"/>
<evidence type="ECO:0000313" key="1">
    <source>
        <dbReference type="EMBL" id="TRM64401.1"/>
    </source>
</evidence>
<dbReference type="AlphaFoldDB" id="A0A550CHX1"/>
<evidence type="ECO:0000313" key="2">
    <source>
        <dbReference type="Proteomes" id="UP000320762"/>
    </source>
</evidence>
<comment type="caution">
    <text evidence="1">The sequence shown here is derived from an EMBL/GenBank/DDBJ whole genome shotgun (WGS) entry which is preliminary data.</text>
</comment>
<accession>A0A550CHX1</accession>
<reference evidence="1 2" key="1">
    <citation type="journal article" date="2019" name="New Phytol.">
        <title>Comparative genomics reveals unique wood-decay strategies and fruiting body development in the Schizophyllaceae.</title>
        <authorList>
            <person name="Almasi E."/>
            <person name="Sahu N."/>
            <person name="Krizsan K."/>
            <person name="Balint B."/>
            <person name="Kovacs G.M."/>
            <person name="Kiss B."/>
            <person name="Cseklye J."/>
            <person name="Drula E."/>
            <person name="Henrissat B."/>
            <person name="Nagy I."/>
            <person name="Chovatia M."/>
            <person name="Adam C."/>
            <person name="LaButti K."/>
            <person name="Lipzen A."/>
            <person name="Riley R."/>
            <person name="Grigoriev I.V."/>
            <person name="Nagy L.G."/>
        </authorList>
    </citation>
    <scope>NUCLEOTIDE SEQUENCE [LARGE SCALE GENOMIC DNA]</scope>
    <source>
        <strain evidence="1 2">NL-1724</strain>
    </source>
</reference>
<gene>
    <name evidence="1" type="ORF">BD626DRAFT_491699</name>
</gene>
<protein>
    <submittedName>
        <fullName evidence="1">Uncharacterized protein</fullName>
    </submittedName>
</protein>
<sequence>MLEGKHARDVVIPVGRAILKALVQVGCRDRSVGRILQPPRRYDEAQTFRGVVVVSGEEFPVHEGDAIRRTQEVERMIMSGRHFNRLPRAVDVVQDSGIRVGKHRQSVIDRRVDEGPLREVLRRIRPIMSVKVRNLPLHRSSLVVHVRREVHLCLQQRGTRAQAEDRDMGDHHRSRAVEEHWFARVSGPR</sequence>
<dbReference type="EMBL" id="VDMD01000007">
    <property type="protein sequence ID" value="TRM64401.1"/>
    <property type="molecule type" value="Genomic_DNA"/>
</dbReference>